<reference evidence="1 2" key="1">
    <citation type="submission" date="2020-02" db="EMBL/GenBank/DDBJ databases">
        <authorList>
            <person name="Kim Y.B."/>
            <person name="Roh S.W."/>
        </authorList>
    </citation>
    <scope>NUCLEOTIDE SEQUENCE [LARGE SCALE GENOMIC DNA]</scope>
    <source>
        <strain evidence="1 2">DSM 103574</strain>
    </source>
</reference>
<sequence>MRISAVNDFNVVRPQVQDTKAISFDSFESILYDQGHKSSVEEMFSNIFPTYNVSCKIGNCDVSSADWQRNDFPSWRFFDDKTKAEELNSWKSSGTDTSFSDKSILNAWNRTDNRKMVIIIPDELAAKMQSNPSYAKQVLDKVYSWQINHAALEQSLSEGYGYDGPLSNFEDSYLLKLDKEGNVSDYVVTGPGYDSSFKTEERSPSADNPILKTKKRINPESEPVKSQAILGENISERRLYDYPSAVGILAAAWLRKKQI</sequence>
<protein>
    <submittedName>
        <fullName evidence="1">Uncharacterized protein</fullName>
    </submittedName>
</protein>
<evidence type="ECO:0000313" key="2">
    <source>
        <dbReference type="Proteomes" id="UP000466848"/>
    </source>
</evidence>
<organism evidence="1 2">
    <name type="scientific">Aminipila butyrica</name>
    <dbReference type="NCBI Taxonomy" id="433296"/>
    <lineage>
        <taxon>Bacteria</taxon>
        <taxon>Bacillati</taxon>
        <taxon>Bacillota</taxon>
        <taxon>Clostridia</taxon>
        <taxon>Peptostreptococcales</taxon>
        <taxon>Anaerovoracaceae</taxon>
        <taxon>Aminipila</taxon>
    </lineage>
</organism>
<gene>
    <name evidence="1" type="ORF">Ami103574_05720</name>
</gene>
<dbReference type="Proteomes" id="UP000466848">
    <property type="component" value="Chromosome"/>
</dbReference>
<name>A0A858BU36_9FIRM</name>
<dbReference type="AlphaFoldDB" id="A0A858BU36"/>
<dbReference type="KEGG" id="abut:Ami103574_05720"/>
<dbReference type="EMBL" id="CP048649">
    <property type="protein sequence ID" value="QIB68852.1"/>
    <property type="molecule type" value="Genomic_DNA"/>
</dbReference>
<keyword evidence="2" id="KW-1185">Reference proteome</keyword>
<accession>A0A858BU36</accession>
<dbReference type="RefSeq" id="WP_163065715.1">
    <property type="nucleotide sequence ID" value="NZ_CP048649.1"/>
</dbReference>
<proteinExistence type="predicted"/>
<evidence type="ECO:0000313" key="1">
    <source>
        <dbReference type="EMBL" id="QIB68852.1"/>
    </source>
</evidence>